<evidence type="ECO:0000256" key="6">
    <source>
        <dbReference type="ARBA" id="ARBA00022592"/>
    </source>
</evidence>
<keyword evidence="4 8" id="KW-0813">Transport</keyword>
<evidence type="ECO:0000256" key="7">
    <source>
        <dbReference type="ARBA" id="ARBA00056181"/>
    </source>
</evidence>
<evidence type="ECO:0000313" key="11">
    <source>
        <dbReference type="Proteomes" id="UP001059380"/>
    </source>
</evidence>
<comment type="function">
    <text evidence="7 8">Plays a role in the regulation of phosphate uptake.</text>
</comment>
<dbReference type="GO" id="GO:0045936">
    <property type="term" value="P:negative regulation of phosphate metabolic process"/>
    <property type="evidence" value="ECO:0007669"/>
    <property type="project" value="InterPro"/>
</dbReference>
<dbReference type="KEGG" id="orp:MOP44_24670"/>
<dbReference type="AlphaFoldDB" id="A0A9J7BLX1"/>
<dbReference type="SUPFAM" id="SSF109755">
    <property type="entry name" value="PhoU-like"/>
    <property type="match status" value="1"/>
</dbReference>
<comment type="similarity">
    <text evidence="2 8">Belongs to the PhoU family.</text>
</comment>
<dbReference type="InterPro" id="IPR038078">
    <property type="entry name" value="PhoU-like_sf"/>
</dbReference>
<evidence type="ECO:0000256" key="1">
    <source>
        <dbReference type="ARBA" id="ARBA00004496"/>
    </source>
</evidence>
<name>A0A9J7BLX1_9BACT</name>
<dbReference type="PIRSF" id="PIRSF003107">
    <property type="entry name" value="PhoU"/>
    <property type="match status" value="1"/>
</dbReference>
<organism evidence="10 11">
    <name type="scientific">Occallatibacter riparius</name>
    <dbReference type="NCBI Taxonomy" id="1002689"/>
    <lineage>
        <taxon>Bacteria</taxon>
        <taxon>Pseudomonadati</taxon>
        <taxon>Acidobacteriota</taxon>
        <taxon>Terriglobia</taxon>
        <taxon>Terriglobales</taxon>
        <taxon>Acidobacteriaceae</taxon>
        <taxon>Occallatibacter</taxon>
    </lineage>
</organism>
<keyword evidence="11" id="KW-1185">Reference proteome</keyword>
<dbReference type="Gene3D" id="1.20.58.220">
    <property type="entry name" value="Phosphate transport system protein phou homolog 2, domain 2"/>
    <property type="match status" value="2"/>
</dbReference>
<protein>
    <recommendedName>
        <fullName evidence="8">Phosphate-specific transport system accessory protein PhoU</fullName>
    </recommendedName>
</protein>
<dbReference type="EMBL" id="CP093313">
    <property type="protein sequence ID" value="UWZ83744.1"/>
    <property type="molecule type" value="Genomic_DNA"/>
</dbReference>
<dbReference type="InterPro" id="IPR028366">
    <property type="entry name" value="PhoU"/>
</dbReference>
<reference evidence="10" key="1">
    <citation type="submission" date="2021-04" db="EMBL/GenBank/DDBJ databases">
        <title>Phylogenetic analysis of Acidobacteriaceae.</title>
        <authorList>
            <person name="Qiu L."/>
            <person name="Zhang Q."/>
        </authorList>
    </citation>
    <scope>NUCLEOTIDE SEQUENCE</scope>
    <source>
        <strain evidence="10">DSM 25168</strain>
    </source>
</reference>
<comment type="subcellular location">
    <subcellularLocation>
        <location evidence="1 8">Cytoplasm</location>
    </subcellularLocation>
</comment>
<accession>A0A9J7BLX1</accession>
<evidence type="ECO:0000313" key="10">
    <source>
        <dbReference type="EMBL" id="UWZ83744.1"/>
    </source>
</evidence>
<dbReference type="FunFam" id="1.20.58.220:FF:000004">
    <property type="entry name" value="Phosphate-specific transport system accessory protein PhoU"/>
    <property type="match status" value="1"/>
</dbReference>
<dbReference type="Proteomes" id="UP001059380">
    <property type="component" value="Chromosome"/>
</dbReference>
<feature type="domain" description="PhoU" evidence="9">
    <location>
        <begin position="120"/>
        <end position="205"/>
    </location>
</feature>
<evidence type="ECO:0000256" key="2">
    <source>
        <dbReference type="ARBA" id="ARBA00008107"/>
    </source>
</evidence>
<dbReference type="PANTHER" id="PTHR42930">
    <property type="entry name" value="PHOSPHATE-SPECIFIC TRANSPORT SYSTEM ACCESSORY PROTEIN PHOU"/>
    <property type="match status" value="1"/>
</dbReference>
<comment type="subunit">
    <text evidence="3 8">Homodimer.</text>
</comment>
<gene>
    <name evidence="10" type="primary">phoU</name>
    <name evidence="10" type="ORF">MOP44_24670</name>
</gene>
<sequence>MTRIKFQQSLEDLKENLLVMAGLAEQAIQRAIEAYRTRDLSICDLVSRSEIAINRMERDVDQTALDLLAMEQPMATDLRFILSVIKINADLERVGDSAKSISDRVRQMEQLPSAELPVDIPRMATLASDMVRKSLQSFIDANAELARSVLTMDDAVDAMNRTAYKTLTKVMEEQPHLAPQALNALMISRNLERVADHATNIAEDVIFWVQGADVRHHKSVMAREKSQQAAPSSSSAD</sequence>
<evidence type="ECO:0000256" key="8">
    <source>
        <dbReference type="PIRNR" id="PIRNR003107"/>
    </source>
</evidence>
<evidence type="ECO:0000256" key="5">
    <source>
        <dbReference type="ARBA" id="ARBA00022490"/>
    </source>
</evidence>
<proteinExistence type="inferred from homology"/>
<evidence type="ECO:0000256" key="4">
    <source>
        <dbReference type="ARBA" id="ARBA00022448"/>
    </source>
</evidence>
<dbReference type="GO" id="GO:0030643">
    <property type="term" value="P:intracellular phosphate ion homeostasis"/>
    <property type="evidence" value="ECO:0007669"/>
    <property type="project" value="InterPro"/>
</dbReference>
<dbReference type="RefSeq" id="WP_260793132.1">
    <property type="nucleotide sequence ID" value="NZ_CP093313.1"/>
</dbReference>
<dbReference type="InterPro" id="IPR026022">
    <property type="entry name" value="PhoU_dom"/>
</dbReference>
<keyword evidence="5 8" id="KW-0963">Cytoplasm</keyword>
<evidence type="ECO:0000256" key="3">
    <source>
        <dbReference type="ARBA" id="ARBA00011738"/>
    </source>
</evidence>
<keyword evidence="6 8" id="KW-0592">Phosphate transport</keyword>
<dbReference type="Pfam" id="PF01895">
    <property type="entry name" value="PhoU"/>
    <property type="match status" value="2"/>
</dbReference>
<feature type="domain" description="PhoU" evidence="9">
    <location>
        <begin position="19"/>
        <end position="105"/>
    </location>
</feature>
<dbReference type="GO" id="GO:0005737">
    <property type="term" value="C:cytoplasm"/>
    <property type="evidence" value="ECO:0007669"/>
    <property type="project" value="UniProtKB-SubCell"/>
</dbReference>
<evidence type="ECO:0000259" key="9">
    <source>
        <dbReference type="Pfam" id="PF01895"/>
    </source>
</evidence>
<dbReference type="PANTHER" id="PTHR42930:SF3">
    <property type="entry name" value="PHOSPHATE-SPECIFIC TRANSPORT SYSTEM ACCESSORY PROTEIN PHOU"/>
    <property type="match status" value="1"/>
</dbReference>
<dbReference type="NCBIfam" id="TIGR02135">
    <property type="entry name" value="phoU_full"/>
    <property type="match status" value="1"/>
</dbReference>
<dbReference type="GO" id="GO:0006817">
    <property type="term" value="P:phosphate ion transport"/>
    <property type="evidence" value="ECO:0007669"/>
    <property type="project" value="UniProtKB-KW"/>
</dbReference>